<evidence type="ECO:0000313" key="4">
    <source>
        <dbReference type="Proteomes" id="UP000295685"/>
    </source>
</evidence>
<proteinExistence type="predicted"/>
<dbReference type="EMBL" id="PECK01000003">
    <property type="protein sequence ID" value="TDZ96801.1"/>
    <property type="molecule type" value="Genomic_DNA"/>
</dbReference>
<organism evidence="1 4">
    <name type="scientific">Mycobacteroides salmoniphilum</name>
    <dbReference type="NCBI Taxonomy" id="404941"/>
    <lineage>
        <taxon>Bacteria</taxon>
        <taxon>Bacillati</taxon>
        <taxon>Actinomycetota</taxon>
        <taxon>Actinomycetes</taxon>
        <taxon>Mycobacteriales</taxon>
        <taxon>Mycobacteriaceae</taxon>
        <taxon>Mycobacteroides</taxon>
    </lineage>
</organism>
<keyword evidence="3" id="KW-1185">Reference proteome</keyword>
<evidence type="ECO:0000313" key="2">
    <source>
        <dbReference type="EMBL" id="TEA05896.1"/>
    </source>
</evidence>
<name>A0A4R8SII6_9MYCO</name>
<sequence length="217" mass="23597">MLARAYLRAPGGYVAFLDETFQLDDSSPDRAEFYMLSAVVVHCDDLGGLRSGLRKVVGGSFWHTSEELKTPEGRARAREVAEFLGDPEGNEVGIVAIKTPVAEGAGDAARAACFQQVGKALCTGGGLLAGSGVHLMVLEQRRMQRNRSYDTSIVKDLRKGGVLCRRCHMIQVSPSAEHLLWLPDLVSSAVRRHHLGQKGDVDLYAPLARILRVTNCP</sequence>
<gene>
    <name evidence="2" type="ORF">CCUG60883_03202</name>
    <name evidence="1" type="ORF">CCUG60885_02945</name>
</gene>
<dbReference type="EMBL" id="PECM01000008">
    <property type="protein sequence ID" value="TEA05896.1"/>
    <property type="molecule type" value="Genomic_DNA"/>
</dbReference>
<dbReference type="Proteomes" id="UP000295685">
    <property type="component" value="Unassembled WGS sequence"/>
</dbReference>
<dbReference type="AlphaFoldDB" id="A0A4R8SII6"/>
<dbReference type="Proteomes" id="UP000294844">
    <property type="component" value="Unassembled WGS sequence"/>
</dbReference>
<protein>
    <recommendedName>
        <fullName evidence="5">DUF3800 domain-containing protein</fullName>
    </recommendedName>
</protein>
<evidence type="ECO:0000313" key="3">
    <source>
        <dbReference type="Proteomes" id="UP000294844"/>
    </source>
</evidence>
<reference evidence="3 4" key="1">
    <citation type="journal article" date="2019" name="Sci. Rep.">
        <title>Extended insight into the Mycobacterium chelonae-abscessus complex through whole genome sequencing of Mycobacterium salmoniphilum outbreak and Mycobacterium salmoniphilum-like strains.</title>
        <authorList>
            <person name="Behra P.R.K."/>
            <person name="Das S."/>
            <person name="Pettersson B.M.F."/>
            <person name="Shirreff L."/>
            <person name="DuCote T."/>
            <person name="Jacobsson K.G."/>
            <person name="Ennis D.G."/>
            <person name="Kirsebom L.A."/>
        </authorList>
    </citation>
    <scope>NUCLEOTIDE SEQUENCE [LARGE SCALE GENOMIC DNA]</scope>
    <source>
        <strain evidence="2 3">CCUG 60883</strain>
        <strain evidence="1 4">CCUG 60885</strain>
    </source>
</reference>
<comment type="caution">
    <text evidence="1">The sequence shown here is derived from an EMBL/GenBank/DDBJ whole genome shotgun (WGS) entry which is preliminary data.</text>
</comment>
<evidence type="ECO:0008006" key="5">
    <source>
        <dbReference type="Google" id="ProtNLM"/>
    </source>
</evidence>
<accession>A0A4R8SII6</accession>
<evidence type="ECO:0000313" key="1">
    <source>
        <dbReference type="EMBL" id="TDZ96801.1"/>
    </source>
</evidence>